<dbReference type="InterPro" id="IPR050817">
    <property type="entry name" value="DjlA_DnaK_co-chaperone"/>
</dbReference>
<keyword evidence="2" id="KW-0812">Transmembrane</keyword>
<dbReference type="EMBL" id="JAKOOW010000017">
    <property type="protein sequence ID" value="MCG6503684.1"/>
    <property type="molecule type" value="Genomic_DNA"/>
</dbReference>
<dbReference type="RefSeq" id="WP_238746220.1">
    <property type="nucleotide sequence ID" value="NZ_JAKOOW010000017.1"/>
</dbReference>
<name>A0ABS9NLL2_9NEIS</name>
<dbReference type="PANTHER" id="PTHR24074">
    <property type="entry name" value="CO-CHAPERONE PROTEIN DJLA"/>
    <property type="match status" value="1"/>
</dbReference>
<proteinExistence type="predicted"/>
<evidence type="ECO:0000256" key="2">
    <source>
        <dbReference type="SAM" id="Phobius"/>
    </source>
</evidence>
<dbReference type="PRINTS" id="PR00625">
    <property type="entry name" value="JDOMAIN"/>
</dbReference>
<reference evidence="4 5" key="1">
    <citation type="submission" date="2022-02" db="EMBL/GenBank/DDBJ databases">
        <title>Genome sequence data of Kingella unionensis sp. nov. strain CICC 24913 (CCUG 75125).</title>
        <authorList>
            <person name="Xiao M."/>
        </authorList>
    </citation>
    <scope>NUCLEOTIDE SEQUENCE [LARGE SCALE GENOMIC DNA]</scope>
    <source>
        <strain evidence="4 5">CICC 24913</strain>
    </source>
</reference>
<gene>
    <name evidence="4" type="ORF">MB824_04125</name>
</gene>
<dbReference type="CDD" id="cd06257">
    <property type="entry name" value="DnaJ"/>
    <property type="match status" value="1"/>
</dbReference>
<feature type="region of interest" description="Disordered" evidence="1">
    <location>
        <begin position="89"/>
        <end position="109"/>
    </location>
</feature>
<keyword evidence="2" id="KW-0472">Membrane</keyword>
<dbReference type="InterPro" id="IPR001623">
    <property type="entry name" value="DnaJ_domain"/>
</dbReference>
<comment type="caution">
    <text evidence="4">The sequence shown here is derived from an EMBL/GenBank/DDBJ whole genome shotgun (WGS) entry which is preliminary data.</text>
</comment>
<organism evidence="4 5">
    <name type="scientific">Kingella pumchi</name>
    <dbReference type="NCBI Taxonomy" id="2779506"/>
    <lineage>
        <taxon>Bacteria</taxon>
        <taxon>Pseudomonadati</taxon>
        <taxon>Pseudomonadota</taxon>
        <taxon>Betaproteobacteria</taxon>
        <taxon>Neisseriales</taxon>
        <taxon>Neisseriaceae</taxon>
        <taxon>Kingella</taxon>
    </lineage>
</organism>
<feature type="transmembrane region" description="Helical" evidence="2">
    <location>
        <begin position="117"/>
        <end position="139"/>
    </location>
</feature>
<keyword evidence="5" id="KW-1185">Reference proteome</keyword>
<feature type="domain" description="J" evidence="3">
    <location>
        <begin position="5"/>
        <end position="69"/>
    </location>
</feature>
<accession>A0ABS9NLL2</accession>
<dbReference type="PROSITE" id="PS50076">
    <property type="entry name" value="DNAJ_2"/>
    <property type="match status" value="1"/>
</dbReference>
<dbReference type="Gene3D" id="1.10.287.110">
    <property type="entry name" value="DnaJ domain"/>
    <property type="match status" value="1"/>
</dbReference>
<dbReference type="SUPFAM" id="SSF46565">
    <property type="entry name" value="Chaperone J-domain"/>
    <property type="match status" value="1"/>
</dbReference>
<feature type="region of interest" description="Disordered" evidence="1">
    <location>
        <begin position="144"/>
        <end position="198"/>
    </location>
</feature>
<dbReference type="SMART" id="SM00271">
    <property type="entry name" value="DnaJ"/>
    <property type="match status" value="1"/>
</dbReference>
<sequence>MPIRTHYDNLHISADADAETVKQAYRRLSKQYHPDLNPDPDAHRIMQLINQAYEVLSDPERRAEHDRWIAEQQARQKVAEVRITVQRQPAAAPAAASTPPQPAAAAAPTKQQKRLTAALLAVAVVMAGALLAWQLSLFWSGSNDETAQDDASAVAGSLKETAPAPQPLQGRIDQPGGDGIEMSEMQPENPPADAQPQQQPELAAFPPAGENYIRPATAPNGAPWPKTSGYIGGYPQFSKQGSYRIFVDNIRNSSDVFAELMHEGQPIRTFFIEERSQLALEKLDAGEYRIRYRQLDNGEEISSETLNVGGKNSEATVYLQRAKERPL</sequence>
<evidence type="ECO:0000256" key="1">
    <source>
        <dbReference type="SAM" id="MobiDB-lite"/>
    </source>
</evidence>
<dbReference type="InterPro" id="IPR036869">
    <property type="entry name" value="J_dom_sf"/>
</dbReference>
<evidence type="ECO:0000259" key="3">
    <source>
        <dbReference type="PROSITE" id="PS50076"/>
    </source>
</evidence>
<keyword evidence="2" id="KW-1133">Transmembrane helix</keyword>
<evidence type="ECO:0000313" key="5">
    <source>
        <dbReference type="Proteomes" id="UP001298424"/>
    </source>
</evidence>
<dbReference type="Proteomes" id="UP001298424">
    <property type="component" value="Unassembled WGS sequence"/>
</dbReference>
<protein>
    <submittedName>
        <fullName evidence="4">DnaJ domain-containing protein</fullName>
    </submittedName>
</protein>
<evidence type="ECO:0000313" key="4">
    <source>
        <dbReference type="EMBL" id="MCG6503684.1"/>
    </source>
</evidence>
<dbReference type="Pfam" id="PF00226">
    <property type="entry name" value="DnaJ"/>
    <property type="match status" value="1"/>
</dbReference>